<evidence type="ECO:0000256" key="11">
    <source>
        <dbReference type="PIRSR" id="PIRSR606262-2"/>
    </source>
</evidence>
<evidence type="ECO:0000256" key="6">
    <source>
        <dbReference type="ARBA" id="ARBA00022801"/>
    </source>
</evidence>
<dbReference type="OrthoDB" id="414540at2759"/>
<dbReference type="InterPro" id="IPR016193">
    <property type="entry name" value="Cytidine_deaminase-like"/>
</dbReference>
<dbReference type="GO" id="GO:0072527">
    <property type="term" value="P:pyrimidine-containing compound metabolic process"/>
    <property type="evidence" value="ECO:0007669"/>
    <property type="project" value="UniProtKB-ARBA"/>
</dbReference>
<dbReference type="EC" id="3.5.4.5" evidence="4 13"/>
<dbReference type="FunCoup" id="A0A4S2MWB1">
    <property type="interactions" value="159"/>
</dbReference>
<comment type="catalytic activity">
    <reaction evidence="13">
        <text>2'-deoxycytidine + H2O + H(+) = 2'-deoxyuridine + NH4(+)</text>
        <dbReference type="Rhea" id="RHEA:13433"/>
        <dbReference type="ChEBI" id="CHEBI:15377"/>
        <dbReference type="ChEBI" id="CHEBI:15378"/>
        <dbReference type="ChEBI" id="CHEBI:15698"/>
        <dbReference type="ChEBI" id="CHEBI:16450"/>
        <dbReference type="ChEBI" id="CHEBI:28938"/>
        <dbReference type="EC" id="3.5.4.5"/>
    </reaction>
</comment>
<dbReference type="PROSITE" id="PS00903">
    <property type="entry name" value="CYT_DCMP_DEAMINASES_1"/>
    <property type="match status" value="1"/>
</dbReference>
<evidence type="ECO:0000256" key="9">
    <source>
        <dbReference type="ARBA" id="ARBA00049558"/>
    </source>
</evidence>
<protein>
    <recommendedName>
        <fullName evidence="4 13">Cytidine deaminase</fullName>
        <ecNumber evidence="4 13">3.5.4.5</ecNumber>
    </recommendedName>
    <alternativeName>
        <fullName evidence="8 13">Cytidine aminohydrolase</fullName>
    </alternativeName>
</protein>
<dbReference type="EMBL" id="ML220122">
    <property type="protein sequence ID" value="TGZ80939.1"/>
    <property type="molecule type" value="Genomic_DNA"/>
</dbReference>
<keyword evidence="6 13" id="KW-0378">Hydrolase</keyword>
<evidence type="ECO:0000313" key="16">
    <source>
        <dbReference type="Proteomes" id="UP000298138"/>
    </source>
</evidence>
<reference evidence="15 16" key="1">
    <citation type="submission" date="2019-04" db="EMBL/GenBank/DDBJ databases">
        <title>Comparative genomics and transcriptomics to analyze fruiting body development in filamentous ascomycetes.</title>
        <authorList>
            <consortium name="DOE Joint Genome Institute"/>
            <person name="Lutkenhaus R."/>
            <person name="Traeger S."/>
            <person name="Breuer J."/>
            <person name="Kuo A."/>
            <person name="Lipzen A."/>
            <person name="Pangilinan J."/>
            <person name="Dilworth D."/>
            <person name="Sandor L."/>
            <person name="Poggeler S."/>
            <person name="Barry K."/>
            <person name="Grigoriev I.V."/>
            <person name="Nowrousian M."/>
        </authorList>
    </citation>
    <scope>NUCLEOTIDE SEQUENCE [LARGE SCALE GENOMIC DNA]</scope>
    <source>
        <strain evidence="15 16">CBS 389.68</strain>
    </source>
</reference>
<dbReference type="SUPFAM" id="SSF53927">
    <property type="entry name" value="Cytidine deaminase-like"/>
    <property type="match status" value="1"/>
</dbReference>
<evidence type="ECO:0000256" key="5">
    <source>
        <dbReference type="ARBA" id="ARBA00022723"/>
    </source>
</evidence>
<evidence type="ECO:0000259" key="14">
    <source>
        <dbReference type="PROSITE" id="PS51747"/>
    </source>
</evidence>
<dbReference type="Pfam" id="PF00383">
    <property type="entry name" value="dCMP_cyt_deam_1"/>
    <property type="match status" value="1"/>
</dbReference>
<evidence type="ECO:0000256" key="10">
    <source>
        <dbReference type="PIRSR" id="PIRSR606262-1"/>
    </source>
</evidence>
<keyword evidence="5 12" id="KW-0479">Metal-binding</keyword>
<feature type="binding site" evidence="12">
    <location>
        <position position="95"/>
    </location>
    <ligand>
        <name>Zn(2+)</name>
        <dbReference type="ChEBI" id="CHEBI:29105"/>
        <note>catalytic</note>
    </ligand>
</feature>
<dbReference type="PANTHER" id="PTHR11644">
    <property type="entry name" value="CYTIDINE DEAMINASE"/>
    <property type="match status" value="1"/>
</dbReference>
<dbReference type="InParanoid" id="A0A4S2MWB1"/>
<sequence length="141" mass="15048">MSGVHGLSEAQFATLSEKAIAAKEAAYCPYSKFRVGCALLCDDGTWVTGANVENASYPVGICAERTALVKAITEGKMKFKAIGVATDIVPPASPCGMCRQFIREFAELDMPVIMFDNDGNHVTMTLEQLLPVSFGPGQLPT</sequence>
<dbReference type="Proteomes" id="UP000298138">
    <property type="component" value="Unassembled WGS sequence"/>
</dbReference>
<dbReference type="CDD" id="cd01283">
    <property type="entry name" value="cytidine_deaminase"/>
    <property type="match status" value="1"/>
</dbReference>
<dbReference type="NCBIfam" id="TIGR01354">
    <property type="entry name" value="cyt_deam_tetra"/>
    <property type="match status" value="1"/>
</dbReference>
<evidence type="ECO:0000256" key="12">
    <source>
        <dbReference type="PIRSR" id="PIRSR606262-3"/>
    </source>
</evidence>
<dbReference type="FunFam" id="3.40.140.10:FF:000008">
    <property type="entry name" value="Cytidine deaminase"/>
    <property type="match status" value="1"/>
</dbReference>
<evidence type="ECO:0000256" key="3">
    <source>
        <dbReference type="ARBA" id="ARBA00006576"/>
    </source>
</evidence>
<comment type="similarity">
    <text evidence="3 13">Belongs to the cytidine and deoxycytidylate deaminase family.</text>
</comment>
<dbReference type="PROSITE" id="PS51747">
    <property type="entry name" value="CYT_DCMP_DEAMINASES_2"/>
    <property type="match status" value="1"/>
</dbReference>
<evidence type="ECO:0000256" key="7">
    <source>
        <dbReference type="ARBA" id="ARBA00022833"/>
    </source>
</evidence>
<name>A0A4S2MWB1_9PEZI</name>
<comment type="catalytic activity">
    <reaction evidence="9 13">
        <text>cytidine + H2O + H(+) = uridine + NH4(+)</text>
        <dbReference type="Rhea" id="RHEA:16069"/>
        <dbReference type="ChEBI" id="CHEBI:15377"/>
        <dbReference type="ChEBI" id="CHEBI:15378"/>
        <dbReference type="ChEBI" id="CHEBI:16704"/>
        <dbReference type="ChEBI" id="CHEBI:17562"/>
        <dbReference type="ChEBI" id="CHEBI:28938"/>
        <dbReference type="EC" id="3.5.4.5"/>
    </reaction>
</comment>
<dbReference type="GO" id="GO:0008270">
    <property type="term" value="F:zinc ion binding"/>
    <property type="evidence" value="ECO:0007669"/>
    <property type="project" value="UniProtKB-UniRule"/>
</dbReference>
<accession>A0A4S2MWB1</accession>
<feature type="binding site" evidence="12">
    <location>
        <position position="62"/>
    </location>
    <ligand>
        <name>Zn(2+)</name>
        <dbReference type="ChEBI" id="CHEBI:29105"/>
        <note>catalytic</note>
    </ligand>
</feature>
<dbReference type="InterPro" id="IPR002125">
    <property type="entry name" value="CMP_dCMP_dom"/>
</dbReference>
<dbReference type="InterPro" id="IPR050202">
    <property type="entry name" value="Cyt/Deoxycyt_deaminase"/>
</dbReference>
<dbReference type="NCBIfam" id="NF004064">
    <property type="entry name" value="PRK05578.1"/>
    <property type="match status" value="1"/>
</dbReference>
<dbReference type="InterPro" id="IPR006262">
    <property type="entry name" value="Cyt_deam_tetra"/>
</dbReference>
<evidence type="ECO:0000256" key="2">
    <source>
        <dbReference type="ARBA" id="ARBA00003949"/>
    </source>
</evidence>
<proteinExistence type="inferred from homology"/>
<keyword evidence="16" id="KW-1185">Reference proteome</keyword>
<dbReference type="PANTHER" id="PTHR11644:SF2">
    <property type="entry name" value="CYTIDINE DEAMINASE"/>
    <property type="match status" value="1"/>
</dbReference>
<organism evidence="15 16">
    <name type="scientific">Ascodesmis nigricans</name>
    <dbReference type="NCBI Taxonomy" id="341454"/>
    <lineage>
        <taxon>Eukaryota</taxon>
        <taxon>Fungi</taxon>
        <taxon>Dikarya</taxon>
        <taxon>Ascomycota</taxon>
        <taxon>Pezizomycotina</taxon>
        <taxon>Pezizomycetes</taxon>
        <taxon>Pezizales</taxon>
        <taxon>Ascodesmidaceae</taxon>
        <taxon>Ascodesmis</taxon>
    </lineage>
</organism>
<keyword evidence="7 12" id="KW-0862">Zinc</keyword>
<feature type="binding site" evidence="11">
    <location>
        <begin position="51"/>
        <end position="57"/>
    </location>
    <ligand>
        <name>substrate</name>
    </ligand>
</feature>
<dbReference type="GO" id="GO:0004126">
    <property type="term" value="F:cytidine deaminase activity"/>
    <property type="evidence" value="ECO:0007669"/>
    <property type="project" value="UniProtKB-UniRule"/>
</dbReference>
<evidence type="ECO:0000313" key="15">
    <source>
        <dbReference type="EMBL" id="TGZ80939.1"/>
    </source>
</evidence>
<dbReference type="AlphaFoldDB" id="A0A4S2MWB1"/>
<evidence type="ECO:0000256" key="4">
    <source>
        <dbReference type="ARBA" id="ARBA00012783"/>
    </source>
</evidence>
<evidence type="ECO:0000256" key="13">
    <source>
        <dbReference type="RuleBase" id="RU364006"/>
    </source>
</evidence>
<dbReference type="GO" id="GO:0042802">
    <property type="term" value="F:identical protein binding"/>
    <property type="evidence" value="ECO:0007669"/>
    <property type="project" value="UniProtKB-ARBA"/>
</dbReference>
<dbReference type="InterPro" id="IPR016192">
    <property type="entry name" value="APOBEC/CMP_deaminase_Zn-bd"/>
</dbReference>
<feature type="domain" description="CMP/dCMP-type deaminase" evidence="14">
    <location>
        <begin position="10"/>
        <end position="137"/>
    </location>
</feature>
<feature type="binding site" evidence="12">
    <location>
        <position position="98"/>
    </location>
    <ligand>
        <name>Zn(2+)</name>
        <dbReference type="ChEBI" id="CHEBI:29105"/>
        <note>catalytic</note>
    </ligand>
</feature>
<dbReference type="Gene3D" id="3.40.140.10">
    <property type="entry name" value="Cytidine Deaminase, domain 2"/>
    <property type="match status" value="1"/>
</dbReference>
<gene>
    <name evidence="15" type="ORF">EX30DRAFT_355215</name>
</gene>
<dbReference type="STRING" id="341454.A0A4S2MWB1"/>
<evidence type="ECO:0000256" key="1">
    <source>
        <dbReference type="ARBA" id="ARBA00001947"/>
    </source>
</evidence>
<comment type="cofactor">
    <cofactor evidence="1 12 13">
        <name>Zn(2+)</name>
        <dbReference type="ChEBI" id="CHEBI:29105"/>
    </cofactor>
</comment>
<feature type="active site" description="Proton donor" evidence="10">
    <location>
        <position position="64"/>
    </location>
</feature>
<dbReference type="GO" id="GO:0055086">
    <property type="term" value="P:nucleobase-containing small molecule metabolic process"/>
    <property type="evidence" value="ECO:0007669"/>
    <property type="project" value="UniProtKB-ARBA"/>
</dbReference>
<comment type="function">
    <text evidence="2 13">This enzyme scavenges exogenous and endogenous cytidine and 2'-deoxycytidine for UMP synthesis.</text>
</comment>
<dbReference type="GO" id="GO:0005829">
    <property type="term" value="C:cytosol"/>
    <property type="evidence" value="ECO:0007669"/>
    <property type="project" value="TreeGrafter"/>
</dbReference>
<evidence type="ECO:0000256" key="8">
    <source>
        <dbReference type="ARBA" id="ARBA00032005"/>
    </source>
</evidence>